<evidence type="ECO:0000313" key="2">
    <source>
        <dbReference type="Proteomes" id="UP000008817"/>
    </source>
</evidence>
<evidence type="ECO:0000313" key="1">
    <source>
        <dbReference type="EMBL" id="ACE90334.1"/>
    </source>
</evidence>
<gene>
    <name evidence="1" type="ordered locus">RHECIAT_CH0001353</name>
</gene>
<protein>
    <submittedName>
        <fullName evidence="1">Uncharacterized protein</fullName>
    </submittedName>
</protein>
<dbReference type="AlphaFoldDB" id="B3PU30"/>
<reference evidence="1 2" key="1">
    <citation type="submission" date="2008-04" db="EMBL/GenBank/DDBJ databases">
        <title>Genome diversity and DNA divergence of Rhizobium etli.</title>
        <authorList>
            <person name="Gonzalez V."/>
            <person name="Acosta J.L."/>
            <person name="Santamaria R.I."/>
            <person name="Bustos P."/>
            <person name="Hernandez-Gonzalez I.L."/>
            <person name="Fernandez J.L."/>
            <person name="Diaz R."/>
            <person name="Flores M."/>
            <person name="Mora J."/>
            <person name="Palacios R."/>
            <person name="Davila G."/>
        </authorList>
    </citation>
    <scope>NUCLEOTIDE SEQUENCE [LARGE SCALE GENOMIC DNA]</scope>
    <source>
        <strain evidence="1 2">CIAT 652</strain>
    </source>
</reference>
<name>B3PU30_RHIE6</name>
<sequence length="149" mass="16055">MLLIVSRQQKSVCFRRAAATVFDRCCDRRDSSPCCRRAGPAAALRGCHHRSDAGRASAADGVFRLSLLICRQAPQHRDIRVAGQERRIIGRSCCPSLALEPGKICGSAMAANALRWKRFDPILGRDATDVGLPHICNTCAAVGARVVAA</sequence>
<organism evidence="1 2">
    <name type="scientific">Rhizobium etli (strain CIAT 652)</name>
    <dbReference type="NCBI Taxonomy" id="491916"/>
    <lineage>
        <taxon>Bacteria</taxon>
        <taxon>Pseudomonadati</taxon>
        <taxon>Pseudomonadota</taxon>
        <taxon>Alphaproteobacteria</taxon>
        <taxon>Hyphomicrobiales</taxon>
        <taxon>Rhizobiaceae</taxon>
        <taxon>Rhizobium/Agrobacterium group</taxon>
        <taxon>Rhizobium</taxon>
    </lineage>
</organism>
<dbReference type="EMBL" id="CP001074">
    <property type="protein sequence ID" value="ACE90334.1"/>
    <property type="molecule type" value="Genomic_DNA"/>
</dbReference>
<dbReference type="KEGG" id="rec:RHECIAT_CH0001353"/>
<dbReference type="Proteomes" id="UP000008817">
    <property type="component" value="Chromosome"/>
</dbReference>
<accession>B3PU30</accession>
<proteinExistence type="predicted"/>
<dbReference type="HOGENOM" id="CLU_1748174_0_0_5"/>